<dbReference type="RefSeq" id="WP_100364954.1">
    <property type="nucleotide sequence ID" value="NZ_PGFF01000001.1"/>
</dbReference>
<feature type="transmembrane region" description="Helical" evidence="1">
    <location>
        <begin position="7"/>
        <end position="26"/>
    </location>
</feature>
<gene>
    <name evidence="2" type="ORF">CLV46_2379</name>
</gene>
<feature type="transmembrane region" description="Helical" evidence="1">
    <location>
        <begin position="186"/>
        <end position="206"/>
    </location>
</feature>
<keyword evidence="1" id="KW-0472">Membrane</keyword>
<dbReference type="AlphaFoldDB" id="A0A2M9CLL6"/>
<proteinExistence type="predicted"/>
<keyword evidence="1" id="KW-1133">Transmembrane helix</keyword>
<dbReference type="Proteomes" id="UP000228758">
    <property type="component" value="Unassembled WGS sequence"/>
</dbReference>
<feature type="transmembrane region" description="Helical" evidence="1">
    <location>
        <begin position="255"/>
        <end position="277"/>
    </location>
</feature>
<feature type="transmembrane region" description="Helical" evidence="1">
    <location>
        <begin position="72"/>
        <end position="96"/>
    </location>
</feature>
<feature type="transmembrane region" description="Helical" evidence="1">
    <location>
        <begin position="154"/>
        <end position="174"/>
    </location>
</feature>
<organism evidence="2 3">
    <name type="scientific">Diaminobutyricimonas aerilata</name>
    <dbReference type="NCBI Taxonomy" id="1162967"/>
    <lineage>
        <taxon>Bacteria</taxon>
        <taxon>Bacillati</taxon>
        <taxon>Actinomycetota</taxon>
        <taxon>Actinomycetes</taxon>
        <taxon>Micrococcales</taxon>
        <taxon>Microbacteriaceae</taxon>
        <taxon>Diaminobutyricimonas</taxon>
    </lineage>
</organism>
<feature type="transmembrane region" description="Helical" evidence="1">
    <location>
        <begin position="38"/>
        <end position="60"/>
    </location>
</feature>
<protein>
    <submittedName>
        <fullName evidence="2">Uncharacterized protein</fullName>
    </submittedName>
</protein>
<accession>A0A2M9CLL6</accession>
<feature type="transmembrane region" description="Helical" evidence="1">
    <location>
        <begin position="289"/>
        <end position="309"/>
    </location>
</feature>
<evidence type="ECO:0000313" key="2">
    <source>
        <dbReference type="EMBL" id="PJJ72802.1"/>
    </source>
</evidence>
<feature type="transmembrane region" description="Helical" evidence="1">
    <location>
        <begin position="102"/>
        <end position="122"/>
    </location>
</feature>
<evidence type="ECO:0000313" key="3">
    <source>
        <dbReference type="Proteomes" id="UP000228758"/>
    </source>
</evidence>
<keyword evidence="1" id="KW-0812">Transmembrane</keyword>
<sequence length="330" mass="34464">MRVVAYVLTVLLVTAVMVGETVLLLLTSTHREPGTTGIAGAGLGVMVYGPLMLGSVAAWWRMRDASDAGRYYRLWLIWTAVASAVGAALVVVGGVLSGTAPWAVAIVIATGVVLLAVAVPLGDRVRRSADRHREPSAEHWTPTGPGAVVRVVRITAITFAAVLLVGVVGAAVLAATVDPDLFGDTVLLAVPLAFFGAGLACALAGLRVSKNLREAAAGDIGTLRKLMRVVLRGKPESLDDTEQVAAARYAAGIPIALGIQLAFLGLLYAGLVIQQVITLLGSDGGSPMQLAILVLLVLMLAVVVPLTVVRIRRARRYAREHADLLQPETV</sequence>
<comment type="caution">
    <text evidence="2">The sequence shown here is derived from an EMBL/GenBank/DDBJ whole genome shotgun (WGS) entry which is preliminary data.</text>
</comment>
<dbReference type="EMBL" id="PGFF01000001">
    <property type="protein sequence ID" value="PJJ72802.1"/>
    <property type="molecule type" value="Genomic_DNA"/>
</dbReference>
<name>A0A2M9CLL6_9MICO</name>
<evidence type="ECO:0000256" key="1">
    <source>
        <dbReference type="SAM" id="Phobius"/>
    </source>
</evidence>
<reference evidence="2 3" key="1">
    <citation type="submission" date="2017-11" db="EMBL/GenBank/DDBJ databases">
        <title>Genomic Encyclopedia of Archaeal and Bacterial Type Strains, Phase II (KMG-II): From Individual Species to Whole Genera.</title>
        <authorList>
            <person name="Goeker M."/>
        </authorList>
    </citation>
    <scope>NUCLEOTIDE SEQUENCE [LARGE SCALE GENOMIC DNA]</scope>
    <source>
        <strain evidence="2 3">DSM 27393</strain>
    </source>
</reference>
<keyword evidence="3" id="KW-1185">Reference proteome</keyword>
<dbReference type="OrthoDB" id="5018437at2"/>